<gene>
    <name evidence="8" type="primary">ctsD</name>
    <name evidence="8" type="ORF">CINF_1399</name>
</gene>
<dbReference type="PANTHER" id="PTHR30332">
    <property type="entry name" value="PROBABLE GENERAL SECRETION PATHWAY PROTEIN D"/>
    <property type="match status" value="1"/>
</dbReference>
<dbReference type="InterPro" id="IPR004846">
    <property type="entry name" value="T2SS/T3SS_dom"/>
</dbReference>
<keyword evidence="9" id="KW-1185">Reference proteome</keyword>
<organism evidence="8 9">
    <name type="scientific">Candidatus Campylobacter infans</name>
    <dbReference type="NCBI Taxonomy" id="2561898"/>
    <lineage>
        <taxon>Bacteria</taxon>
        <taxon>Pseudomonadati</taxon>
        <taxon>Campylobacterota</taxon>
        <taxon>Epsilonproteobacteria</taxon>
        <taxon>Campylobacterales</taxon>
        <taxon>Campylobacteraceae</taxon>
        <taxon>Campylobacter</taxon>
    </lineage>
</organism>
<comment type="subcellular location">
    <subcellularLocation>
        <location evidence="1">Membrane</location>
    </subcellularLocation>
</comment>
<dbReference type="InterPro" id="IPR001775">
    <property type="entry name" value="GspD/PilQ"/>
</dbReference>
<dbReference type="EMBL" id="CP049075">
    <property type="protein sequence ID" value="QLI05883.1"/>
    <property type="molecule type" value="Genomic_DNA"/>
</dbReference>
<dbReference type="KEGG" id="cinf:CINF_1399"/>
<keyword evidence="3" id="KW-0472">Membrane</keyword>
<dbReference type="GO" id="GO:0019867">
    <property type="term" value="C:outer membrane"/>
    <property type="evidence" value="ECO:0007669"/>
    <property type="project" value="InterPro"/>
</dbReference>
<dbReference type="InterPro" id="IPR050810">
    <property type="entry name" value="Bact_Secretion_Sys_Channel"/>
</dbReference>
<dbReference type="PRINTS" id="PR00811">
    <property type="entry name" value="BCTERIALGSPD"/>
</dbReference>
<sequence>MSQYRLIKLFLAFLLSSTLAFGASCDRRLFSIKISDDNTSIKEILSQLSSTCDFSIIVADRNASSILSQDATGINIKSLSLSDIFDILITHNDLSYTFNKKVLKVATTESRTFKIDYITSIREGRAVTRASTDSAPTELENLSDQNENNTDLESQENIIKITEKFDFWTQLQAEILAIMNNGIEHFAAPAPVVNPNAGLITVTGTKTQINRVARYINNLNKSLKKQVMIDVRIISIQLENEFSKGIDWSKFNLSFNSNLGDGSPSSFKFGRRGNDPSPNAKAGTRSNRIPFQGTKYEYSYTGEDGDWITREIGNAAIPTMRSITGGFILGGGVDINLEGVINFLETKGNSKVISSPKVMTMNNQQAIISVGDNINYQITSSNVSSDTGTTVTQDVTQYSTFIGILLNILPEVSDDGKIMLRINPSLNTFKYQEDNVRQTAARSIAPDTLQKKLSTVVQVNSGDTIVLGGLISQETGKNVNKVPVLGDIPAIGYLFKNVTDSLRSTELVFIITPKVVNINETGNVKDSLKSLGYSDGIL</sequence>
<evidence type="ECO:0000259" key="6">
    <source>
        <dbReference type="Pfam" id="PF00263"/>
    </source>
</evidence>
<keyword evidence="2 5" id="KW-0732">Signal</keyword>
<evidence type="ECO:0000256" key="2">
    <source>
        <dbReference type="ARBA" id="ARBA00022729"/>
    </source>
</evidence>
<evidence type="ECO:0000256" key="3">
    <source>
        <dbReference type="ARBA" id="ARBA00023136"/>
    </source>
</evidence>
<dbReference type="PANTHER" id="PTHR30332:SF24">
    <property type="entry name" value="SECRETIN GSPD-RELATED"/>
    <property type="match status" value="1"/>
</dbReference>
<feature type="signal peptide" evidence="5">
    <location>
        <begin position="1"/>
        <end position="22"/>
    </location>
</feature>
<dbReference type="Pfam" id="PF00263">
    <property type="entry name" value="Secretin"/>
    <property type="match status" value="1"/>
</dbReference>
<dbReference type="NCBIfam" id="TIGR02519">
    <property type="entry name" value="pilus_MshL"/>
    <property type="match status" value="1"/>
</dbReference>
<protein>
    <submittedName>
        <fullName evidence="8">Transformation system protein CtsD</fullName>
    </submittedName>
</protein>
<dbReference type="GO" id="GO:0009297">
    <property type="term" value="P:pilus assembly"/>
    <property type="evidence" value="ECO:0007669"/>
    <property type="project" value="InterPro"/>
</dbReference>
<evidence type="ECO:0000313" key="9">
    <source>
        <dbReference type="Proteomes" id="UP000509414"/>
    </source>
</evidence>
<evidence type="ECO:0000256" key="1">
    <source>
        <dbReference type="ARBA" id="ARBA00004370"/>
    </source>
</evidence>
<dbReference type="RefSeq" id="WP_178697352.1">
    <property type="nucleotide sequence ID" value="NZ_CP049075.1"/>
</dbReference>
<evidence type="ECO:0000256" key="4">
    <source>
        <dbReference type="SAM" id="MobiDB-lite"/>
    </source>
</evidence>
<dbReference type="InterPro" id="IPR011514">
    <property type="entry name" value="Secretin_N_2"/>
</dbReference>
<name>A0A7H9CIE8_9BACT</name>
<dbReference type="Proteomes" id="UP000509414">
    <property type="component" value="Chromosome"/>
</dbReference>
<dbReference type="GO" id="GO:0009306">
    <property type="term" value="P:protein secretion"/>
    <property type="evidence" value="ECO:0007669"/>
    <property type="project" value="InterPro"/>
</dbReference>
<proteinExistence type="predicted"/>
<feature type="region of interest" description="Disordered" evidence="4">
    <location>
        <begin position="265"/>
        <end position="287"/>
    </location>
</feature>
<dbReference type="GO" id="GO:0015627">
    <property type="term" value="C:type II protein secretion system complex"/>
    <property type="evidence" value="ECO:0007669"/>
    <property type="project" value="TreeGrafter"/>
</dbReference>
<evidence type="ECO:0000256" key="5">
    <source>
        <dbReference type="SAM" id="SignalP"/>
    </source>
</evidence>
<evidence type="ECO:0000313" key="8">
    <source>
        <dbReference type="EMBL" id="QLI05883.1"/>
    </source>
</evidence>
<dbReference type="Pfam" id="PF07655">
    <property type="entry name" value="Secretin_N_2"/>
    <property type="match status" value="1"/>
</dbReference>
<dbReference type="PROSITE" id="PS51257">
    <property type="entry name" value="PROKAR_LIPOPROTEIN"/>
    <property type="match status" value="1"/>
</dbReference>
<dbReference type="InterPro" id="IPR013358">
    <property type="entry name" value="Pilus_biogenesis_MshL"/>
</dbReference>
<feature type="domain" description="Type II/III secretion system secretin-like" evidence="6">
    <location>
        <begin position="344"/>
        <end position="516"/>
    </location>
</feature>
<feature type="domain" description="Secretin N-terminal" evidence="7">
    <location>
        <begin position="111"/>
        <end position="182"/>
    </location>
</feature>
<reference evidence="8 9" key="1">
    <citation type="submission" date="2020-02" db="EMBL/GenBank/DDBJ databases">
        <title>Complete genome sequence of the novel Campylobacter species Candidatus Campylobacter infans.</title>
        <authorList>
            <person name="Duim B."/>
            <person name="Zomer A."/>
            <person name="van der Graaf L."/>
            <person name="Wagenaar J."/>
        </authorList>
    </citation>
    <scope>NUCLEOTIDE SEQUENCE [LARGE SCALE GENOMIC DNA]</scope>
    <source>
        <strain evidence="8 9">19S00001</strain>
    </source>
</reference>
<feature type="chain" id="PRO_5028901650" evidence="5">
    <location>
        <begin position="23"/>
        <end position="538"/>
    </location>
</feature>
<evidence type="ECO:0000259" key="7">
    <source>
        <dbReference type="Pfam" id="PF07655"/>
    </source>
</evidence>
<accession>A0A7H9CIE8</accession>
<dbReference type="AlphaFoldDB" id="A0A7H9CIE8"/>